<evidence type="ECO:0008006" key="4">
    <source>
        <dbReference type="Google" id="ProtNLM"/>
    </source>
</evidence>
<reference evidence="2 3" key="1">
    <citation type="submission" date="2015-09" db="EMBL/GenBank/DDBJ databases">
        <authorList>
            <consortium name="Pathogen Informatics"/>
        </authorList>
    </citation>
    <scope>NUCLEOTIDE SEQUENCE [LARGE SCALE GENOMIC DNA]</scope>
    <source>
        <strain evidence="2 3">2789STDY5834928</strain>
    </source>
</reference>
<evidence type="ECO:0000313" key="3">
    <source>
        <dbReference type="Proteomes" id="UP000095662"/>
    </source>
</evidence>
<feature type="transmembrane region" description="Helical" evidence="1">
    <location>
        <begin position="222"/>
        <end position="249"/>
    </location>
</feature>
<proteinExistence type="predicted"/>
<feature type="transmembrane region" description="Helical" evidence="1">
    <location>
        <begin position="303"/>
        <end position="322"/>
    </location>
</feature>
<organism evidence="2 3">
    <name type="scientific">[Eubacterium] siraeum</name>
    <dbReference type="NCBI Taxonomy" id="39492"/>
    <lineage>
        <taxon>Bacteria</taxon>
        <taxon>Bacillati</taxon>
        <taxon>Bacillota</taxon>
        <taxon>Clostridia</taxon>
        <taxon>Eubacteriales</taxon>
        <taxon>Oscillospiraceae</taxon>
        <taxon>Oscillospiraceae incertae sedis</taxon>
    </lineage>
</organism>
<dbReference type="STRING" id="39492.ERS852540_01426"/>
<accession>A0A174ZIB0</accession>
<dbReference type="Proteomes" id="UP000095662">
    <property type="component" value="Unassembled WGS sequence"/>
</dbReference>
<feature type="transmembrane region" description="Helical" evidence="1">
    <location>
        <begin position="269"/>
        <end position="296"/>
    </location>
</feature>
<dbReference type="OrthoDB" id="9767197at2"/>
<feature type="transmembrane region" description="Helical" evidence="1">
    <location>
        <begin position="178"/>
        <end position="195"/>
    </location>
</feature>
<sequence>MKLFKYELKKNILRLPVLLLFAALILVSLYKHNETVQLYGTQDYLADGLMRNIYQAYKGEITDEKIQRIAAYRNEMSAIVSSSDFDYPTTPDDRYYTGFAFGDNGSSEKVIEEMKYAIEYINNIIVLREKTQTAIAFYEGKNDYKVREAQQIERLYGNRHIDVYGNYDTYALYFDYEFSAFISMIMVLFVFAPSFSKQKAISDDKIICACGKVKSVFFAKHLCMYAFCAAITVIMTFTDILSFGCRYGIEFLEQPIYAIHSFTYAPLDISIFTAILITAFMRFLLTVLIGEIVLLISSTQKNIGISYALSFCAIGALIYLHGSLPSQFSPFSMICMSNFFTDAEFVNVLGFPVLNIIFLPILTILLCVTVNLICFAVACPQRTIRLTGKARSNAI</sequence>
<protein>
    <recommendedName>
        <fullName evidence="4">ABC-2 family transporter protein</fullName>
    </recommendedName>
</protein>
<keyword evidence="1" id="KW-1133">Transmembrane helix</keyword>
<keyword evidence="1" id="KW-0812">Transmembrane</keyword>
<feature type="transmembrane region" description="Helical" evidence="1">
    <location>
        <begin position="12"/>
        <end position="30"/>
    </location>
</feature>
<keyword evidence="1" id="KW-0472">Membrane</keyword>
<feature type="transmembrane region" description="Helical" evidence="1">
    <location>
        <begin position="356"/>
        <end position="379"/>
    </location>
</feature>
<dbReference type="AlphaFoldDB" id="A0A174ZIB0"/>
<evidence type="ECO:0000313" key="2">
    <source>
        <dbReference type="EMBL" id="CUQ87065.1"/>
    </source>
</evidence>
<gene>
    <name evidence="2" type="ORF">ERS852540_01426</name>
</gene>
<name>A0A174ZIB0_9FIRM</name>
<evidence type="ECO:0000256" key="1">
    <source>
        <dbReference type="SAM" id="Phobius"/>
    </source>
</evidence>
<dbReference type="EMBL" id="CZBY01000010">
    <property type="protein sequence ID" value="CUQ87065.1"/>
    <property type="molecule type" value="Genomic_DNA"/>
</dbReference>